<organism evidence="1 2">
    <name type="scientific">Dialister hominis</name>
    <dbReference type="NCBI Taxonomy" id="2582419"/>
    <lineage>
        <taxon>Bacteria</taxon>
        <taxon>Bacillati</taxon>
        <taxon>Bacillota</taxon>
        <taxon>Negativicutes</taxon>
        <taxon>Veillonellales</taxon>
        <taxon>Veillonellaceae</taxon>
        <taxon>Dialister</taxon>
    </lineage>
</organism>
<sequence>MRKDDRALSWEDFGITPVVRSKSELYSKSVSSQSQASCKSVPMDDDFQEMLVSAERYALGRMTYIVSLTVDYISPLIKSLDMKYINIMIDDITGHSDLGYGMDMDEEEWEKLLSRLRAEKERRTNGRHG</sequence>
<evidence type="ECO:0000313" key="2">
    <source>
        <dbReference type="Proteomes" id="UP000320585"/>
    </source>
</evidence>
<dbReference type="RefSeq" id="WP_143332465.1">
    <property type="nucleotide sequence ID" value="NZ_AP019697.1"/>
</dbReference>
<dbReference type="GeneID" id="92716103"/>
<keyword evidence="2" id="KW-1185">Reference proteome</keyword>
<proteinExistence type="predicted"/>
<dbReference type="Proteomes" id="UP000320585">
    <property type="component" value="Chromosome"/>
</dbReference>
<dbReference type="KEGG" id="dho:Dia5BBH33_08870"/>
<evidence type="ECO:0000313" key="1">
    <source>
        <dbReference type="EMBL" id="BBK24952.1"/>
    </source>
</evidence>
<dbReference type="OrthoDB" id="1626024at2"/>
<reference evidence="2" key="1">
    <citation type="submission" date="2019-05" db="EMBL/GenBank/DDBJ databases">
        <title>Complete genome sequencing of Dialister sp. strain 5BBH33.</title>
        <authorList>
            <person name="Sakamoto M."/>
            <person name="Murakami T."/>
            <person name="Mori H."/>
        </authorList>
    </citation>
    <scope>NUCLEOTIDE SEQUENCE [LARGE SCALE GENOMIC DNA]</scope>
    <source>
        <strain evidence="2">5BBH33</strain>
    </source>
</reference>
<protein>
    <submittedName>
        <fullName evidence="1">Uncharacterized protein</fullName>
    </submittedName>
</protein>
<name>A0A8E4G0B8_9FIRM</name>
<accession>A0A8E4G0B8</accession>
<dbReference type="EMBL" id="AP019697">
    <property type="protein sequence ID" value="BBK24952.1"/>
    <property type="molecule type" value="Genomic_DNA"/>
</dbReference>
<dbReference type="AlphaFoldDB" id="A0A8E4G0B8"/>
<gene>
    <name evidence="1" type="ORF">Dia5BBH33_08870</name>
</gene>